<feature type="transmembrane region" description="Helical" evidence="6">
    <location>
        <begin position="20"/>
        <end position="42"/>
    </location>
</feature>
<dbReference type="PANTHER" id="PTHR36985">
    <property type="entry name" value="TRANSLOCATION AND ASSEMBLY MODULE SUBUNIT TAMB"/>
    <property type="match status" value="1"/>
</dbReference>
<evidence type="ECO:0000259" key="7">
    <source>
        <dbReference type="Pfam" id="PF04357"/>
    </source>
</evidence>
<evidence type="ECO:0000256" key="1">
    <source>
        <dbReference type="ARBA" id="ARBA00004167"/>
    </source>
</evidence>
<proteinExistence type="predicted"/>
<evidence type="ECO:0000313" key="8">
    <source>
        <dbReference type="EMBL" id="MBE1236937.1"/>
    </source>
</evidence>
<name>A0A8J6YPM7_9PROT</name>
<sequence>MSANGQGGGRSRIARVRPVVLRGLAGVLGAVLVCVLAGGFWLSETRSGREWLRQTLEQAVDDPAGLRLRIGAVEGSLLSDLVVRDVTLEDPHGVWLSLGRARLSWTPLALLLGRLSVDALEADTLHVTRLPELPGAPPDPKEDSGTGIGVSPSILGRVSIRSLKVGPVFLGAPVLGHDLSLSLEGQTEGQGRSLRTSVRLEAGPDGAGAGLRADITSLFQADPANLDLTVSLSEPAGGVLGGLAGFPDHAGFSFQMSGHGPLSGWDATIGFRIEDVLDVGGTLALALGDREQTGALSLSAAPLTRAPAVFGALLGTSARLDVEAARGQGNVVRLSKLTVASASLDLEAGGQVDLSGSAPTFDLETRAALKGPSLVSLFLDDFGLTQADLTARLSGTVAKATADVHLSATDAVLGDIIGAHHLDLKATLRPRTGLLALGKAAVDLSLEADADGFALPVAGSLVEAALGGTPRLRAAGGLEVAPDLSRLVWHGVSLALNGKDVSLEGQGDFDILDLRLAPFRATLEVPQVGTLAPGLDGPARLEARTDGFTAWPLSGDLALEARGDLARGSPDNGETGAASENAAEGPAPSRGTEAAGGAGAPDTLKTAQAPGTPAVSPDAPQGQKAQTATAPLDPPLWRLFGASPTGRLRVVFSTEPGHDTLRIEDLELNGAGARAAGHMALGGDAGRLEAVLQASVDDPGSFGVGFRGDPVTLDLTATGPLSDPALDLAVNANRLEGPGLTLEGLSISGRVQRHEGGPSGLLEAGGTIDGRPLQVHIPFEVTQEFGRLAVSEGVLRYANAVARLGADVDLGSLPASKATLRAEVPDLSVLSAFGAPADLRGHVSLNAALVPARGKTAAALDASLSGGGLALGDLKPGDLGGRATLRDPFGAARLDATLSLGAGQAGIARWSRVALSATGPLDALKTGLEIDGALAAGATGELPLSVRVGAGLTPGGEDRRIVVSPVRVQVGPHRLEQTSNATLHLLPGGGLRLENLNLALDTGRIEGSGSFGAGAGAGAAKPLTVRLSAIPLTLVETFAPGLGIGGRLEGTASVSGTADHPVVRVALVVPELRSTASASRALGARLEGTLDRALDARLTLEGSARPLVATVRVGGGGDGATLSGASRLTARIQGGVELADLLAFTPLIEHRASGVLDLDVQAGGTLGAPSIQGTASLRKARYENLLTGTLLTDVDLDVGTDRARNVSVSLRAGDGDSGTVRVDGTLALADLARPRGSVDLLARNAALVRRDDVEAGANADIHVELHRGGGAVTGTVTTTRVLVRLMNTLGGSIPDLPVVEKGAGTPPANASASGAGRVQKTGTGATRKAGAEVPAEAVAQETPLTLDVHVVLPGHVKVTGQGIDTEWKGDLKVGGTASAPSIVGSIANVRGQIELVGRVFSLKNSVVRFDGGKTIDPALDIRASNKAGKIDATVRVTGTATSPSIAFEADPPLPQDEVVAHVLFGKSSGELSAMEAIQLARALAQLKDFGSGGTDIMGRIRDAFGLDVLRFGESADGSSTLEAGAYLRENVYVGVVQGMEPGESAVHVEVELTPEISVESQVGASGTGAAGLLWKWDY</sequence>
<dbReference type="RefSeq" id="WP_192533935.1">
    <property type="nucleotide sequence ID" value="NZ_JACZHT010000002.1"/>
</dbReference>
<keyword evidence="2 6" id="KW-0812">Transmembrane</keyword>
<evidence type="ECO:0000256" key="5">
    <source>
        <dbReference type="SAM" id="MobiDB-lite"/>
    </source>
</evidence>
<evidence type="ECO:0000256" key="6">
    <source>
        <dbReference type="SAM" id="Phobius"/>
    </source>
</evidence>
<dbReference type="InterPro" id="IPR007452">
    <property type="entry name" value="TamB_C"/>
</dbReference>
<evidence type="ECO:0000313" key="9">
    <source>
        <dbReference type="Proteomes" id="UP000631034"/>
    </source>
</evidence>
<feature type="domain" description="Translocation and assembly module TamB C-terminal" evidence="7">
    <location>
        <begin position="1211"/>
        <end position="1578"/>
    </location>
</feature>
<keyword evidence="3 6" id="KW-1133">Transmembrane helix</keyword>
<evidence type="ECO:0000256" key="2">
    <source>
        <dbReference type="ARBA" id="ARBA00022692"/>
    </source>
</evidence>
<dbReference type="Pfam" id="PF04357">
    <property type="entry name" value="TamB"/>
    <property type="match status" value="1"/>
</dbReference>
<keyword evidence="4 6" id="KW-0472">Membrane</keyword>
<evidence type="ECO:0000256" key="3">
    <source>
        <dbReference type="ARBA" id="ARBA00022989"/>
    </source>
</evidence>
<evidence type="ECO:0000256" key="4">
    <source>
        <dbReference type="ARBA" id="ARBA00023136"/>
    </source>
</evidence>
<protein>
    <submittedName>
        <fullName evidence="8">Translocation/assembly module TamB domain-containing protein</fullName>
    </submittedName>
</protein>
<feature type="region of interest" description="Disordered" evidence="5">
    <location>
        <begin position="563"/>
        <end position="638"/>
    </location>
</feature>
<feature type="region of interest" description="Disordered" evidence="5">
    <location>
        <begin position="1302"/>
        <end position="1333"/>
    </location>
</feature>
<comment type="caution">
    <text evidence="8">The sequence shown here is derived from an EMBL/GenBank/DDBJ whole genome shotgun (WGS) entry which is preliminary data.</text>
</comment>
<dbReference type="GO" id="GO:0005886">
    <property type="term" value="C:plasma membrane"/>
    <property type="evidence" value="ECO:0007669"/>
    <property type="project" value="InterPro"/>
</dbReference>
<dbReference type="EMBL" id="JACZHT010000002">
    <property type="protein sequence ID" value="MBE1236937.1"/>
    <property type="molecule type" value="Genomic_DNA"/>
</dbReference>
<dbReference type="Proteomes" id="UP000631034">
    <property type="component" value="Unassembled WGS sequence"/>
</dbReference>
<dbReference type="GO" id="GO:0009306">
    <property type="term" value="P:protein secretion"/>
    <property type="evidence" value="ECO:0007669"/>
    <property type="project" value="InterPro"/>
</dbReference>
<dbReference type="GO" id="GO:0097347">
    <property type="term" value="C:TAM protein secretion complex"/>
    <property type="evidence" value="ECO:0007669"/>
    <property type="project" value="TreeGrafter"/>
</dbReference>
<comment type="subcellular location">
    <subcellularLocation>
        <location evidence="1">Membrane</location>
        <topology evidence="1">Single-pass membrane protein</topology>
    </subcellularLocation>
</comment>
<accession>A0A8J6YPM7</accession>
<gene>
    <name evidence="8" type="ORF">IHV25_04655</name>
</gene>
<keyword evidence="9" id="KW-1185">Reference proteome</keyword>
<organism evidence="8 9">
    <name type="scientific">Phaeovibrio sulfidiphilus</name>
    <dbReference type="NCBI Taxonomy" id="1220600"/>
    <lineage>
        <taxon>Bacteria</taxon>
        <taxon>Pseudomonadati</taxon>
        <taxon>Pseudomonadota</taxon>
        <taxon>Alphaproteobacteria</taxon>
        <taxon>Rhodospirillales</taxon>
        <taxon>Rhodospirillaceae</taxon>
        <taxon>Phaeovibrio</taxon>
    </lineage>
</organism>
<dbReference type="PANTHER" id="PTHR36985:SF1">
    <property type="entry name" value="TRANSLOCATION AND ASSEMBLY MODULE SUBUNIT TAMB"/>
    <property type="match status" value="1"/>
</dbReference>
<reference evidence="8" key="1">
    <citation type="submission" date="2020-10" db="EMBL/GenBank/DDBJ databases">
        <title>Genome sequence of the unusual species of purple photosynthetic bacteria, Phaeovibrio sulfidiphilus DSM 23193, type strain.</title>
        <authorList>
            <person name="Kyndt J.A."/>
            <person name="Meyer T.E."/>
        </authorList>
    </citation>
    <scope>NUCLEOTIDE SEQUENCE</scope>
    <source>
        <strain evidence="8">DSM 23193</strain>
    </source>
</reference>